<sequence>MTRTRVAYENPWIVVREDEVVRPDGSPGTYGVVELRRPAVFVVALTDADEVVLVTVDRHTVGTSIEVPAGGTDGEDPLVAARRELDEETGLTAGTWRRVGEMSALNGICRAPEVVYLATDLHEVGTAADSAAPGHGDDARSGEQIAEGISAVSRVPVSEVLDMIRRGEITDGETVAALMLALLELGRIA</sequence>
<dbReference type="PROSITE" id="PS51462">
    <property type="entry name" value="NUDIX"/>
    <property type="match status" value="1"/>
</dbReference>
<dbReference type="SUPFAM" id="SSF55811">
    <property type="entry name" value="Nudix"/>
    <property type="match status" value="1"/>
</dbReference>
<organism evidence="4 5">
    <name type="scientific">Humibacillus xanthopallidus</name>
    <dbReference type="NCBI Taxonomy" id="412689"/>
    <lineage>
        <taxon>Bacteria</taxon>
        <taxon>Bacillati</taxon>
        <taxon>Actinomycetota</taxon>
        <taxon>Actinomycetes</taxon>
        <taxon>Micrococcales</taxon>
        <taxon>Intrasporangiaceae</taxon>
        <taxon>Humibacillus</taxon>
    </lineage>
</organism>
<dbReference type="GO" id="GO:0019693">
    <property type="term" value="P:ribose phosphate metabolic process"/>
    <property type="evidence" value="ECO:0007669"/>
    <property type="project" value="TreeGrafter"/>
</dbReference>
<comment type="cofactor">
    <cofactor evidence="1">
        <name>Mg(2+)</name>
        <dbReference type="ChEBI" id="CHEBI:18420"/>
    </cofactor>
</comment>
<dbReference type="Proteomes" id="UP000320085">
    <property type="component" value="Unassembled WGS sequence"/>
</dbReference>
<dbReference type="PANTHER" id="PTHR11839:SF18">
    <property type="entry name" value="NUDIX HYDROLASE DOMAIN-CONTAINING PROTEIN"/>
    <property type="match status" value="1"/>
</dbReference>
<dbReference type="GO" id="GO:0006753">
    <property type="term" value="P:nucleoside phosphate metabolic process"/>
    <property type="evidence" value="ECO:0007669"/>
    <property type="project" value="TreeGrafter"/>
</dbReference>
<evidence type="ECO:0000256" key="2">
    <source>
        <dbReference type="ARBA" id="ARBA00022801"/>
    </source>
</evidence>
<dbReference type="InterPro" id="IPR000086">
    <property type="entry name" value="NUDIX_hydrolase_dom"/>
</dbReference>
<dbReference type="Gene3D" id="3.90.79.10">
    <property type="entry name" value="Nucleoside Triphosphate Pyrophosphohydrolase"/>
    <property type="match status" value="1"/>
</dbReference>
<feature type="domain" description="Nudix hydrolase" evidence="3">
    <location>
        <begin position="35"/>
        <end position="177"/>
    </location>
</feature>
<dbReference type="GO" id="GO:0005829">
    <property type="term" value="C:cytosol"/>
    <property type="evidence" value="ECO:0007669"/>
    <property type="project" value="TreeGrafter"/>
</dbReference>
<comment type="caution">
    <text evidence="4">The sequence shown here is derived from an EMBL/GenBank/DDBJ whole genome shotgun (WGS) entry which is preliminary data.</text>
</comment>
<reference evidence="4 5" key="1">
    <citation type="submission" date="2019-06" db="EMBL/GenBank/DDBJ databases">
        <title>Sequencing the genomes of 1000 actinobacteria strains.</title>
        <authorList>
            <person name="Klenk H.-P."/>
        </authorList>
    </citation>
    <scope>NUCLEOTIDE SEQUENCE [LARGE SCALE GENOMIC DNA]</scope>
    <source>
        <strain evidence="4 5">DSM 21776</strain>
    </source>
</reference>
<dbReference type="InterPro" id="IPR015797">
    <property type="entry name" value="NUDIX_hydrolase-like_dom_sf"/>
</dbReference>
<dbReference type="GO" id="GO:0016787">
    <property type="term" value="F:hydrolase activity"/>
    <property type="evidence" value="ECO:0007669"/>
    <property type="project" value="UniProtKB-KW"/>
</dbReference>
<keyword evidence="2" id="KW-0378">Hydrolase</keyword>
<protein>
    <submittedName>
        <fullName evidence="4">NUDIX domain-containing protein</fullName>
    </submittedName>
</protein>
<evidence type="ECO:0000313" key="5">
    <source>
        <dbReference type="Proteomes" id="UP000320085"/>
    </source>
</evidence>
<gene>
    <name evidence="4" type="ORF">FHX52_3043</name>
</gene>
<proteinExistence type="predicted"/>
<accession>A0A543PQH0</accession>
<dbReference type="EMBL" id="VFQF01000002">
    <property type="protein sequence ID" value="TQN46323.1"/>
    <property type="molecule type" value="Genomic_DNA"/>
</dbReference>
<evidence type="ECO:0000313" key="4">
    <source>
        <dbReference type="EMBL" id="TQN46323.1"/>
    </source>
</evidence>
<evidence type="ECO:0000256" key="1">
    <source>
        <dbReference type="ARBA" id="ARBA00001946"/>
    </source>
</evidence>
<dbReference type="Pfam" id="PF00293">
    <property type="entry name" value="NUDIX"/>
    <property type="match status" value="1"/>
</dbReference>
<evidence type="ECO:0000259" key="3">
    <source>
        <dbReference type="PROSITE" id="PS51462"/>
    </source>
</evidence>
<dbReference type="PANTHER" id="PTHR11839">
    <property type="entry name" value="UDP/ADP-SUGAR PYROPHOSPHATASE"/>
    <property type="match status" value="1"/>
</dbReference>
<dbReference type="AlphaFoldDB" id="A0A543PQH0"/>
<name>A0A543PQH0_9MICO</name>